<proteinExistence type="predicted"/>
<dbReference type="AlphaFoldDB" id="A0AAN9Y457"/>
<sequence>MKPPGTLSREEAKYTSNCFLLDLCKVIDRFSSPSSFQIVPGVYVVRNEYSNIGDVPVDVFEEIASNNQTGGLDAFVQKKLNTFLDSLSLNLKIMDRNAAFSVRKLSDDLITELLPVSTTGRGKKKGSKETAIWAAGAVAALGTSALFALTGKAAITSLMALLLSLLCYFRGHHGSHYTASGAIVATPYRHQCADAIIDVNGRNEHTTAILGYKKRTTDDSWNYPRYASPLTENT</sequence>
<evidence type="ECO:0000313" key="2">
    <source>
        <dbReference type="Proteomes" id="UP001367676"/>
    </source>
</evidence>
<dbReference type="Pfam" id="PF07898">
    <property type="entry name" value="DUF1676"/>
    <property type="match status" value="1"/>
</dbReference>
<comment type="caution">
    <text evidence="1">The sequence shown here is derived from an EMBL/GenBank/DDBJ whole genome shotgun (WGS) entry which is preliminary data.</text>
</comment>
<dbReference type="EMBL" id="JBBCAQ010000022">
    <property type="protein sequence ID" value="KAK7591286.1"/>
    <property type="molecule type" value="Genomic_DNA"/>
</dbReference>
<dbReference type="PANTHER" id="PTHR21879">
    <property type="entry name" value="FI03362P-RELATED-RELATED"/>
    <property type="match status" value="1"/>
</dbReference>
<dbReference type="InterPro" id="IPR012464">
    <property type="entry name" value="DUF1676"/>
</dbReference>
<name>A0AAN9Y457_9HEMI</name>
<organism evidence="1 2">
    <name type="scientific">Parthenolecanium corni</name>
    <dbReference type="NCBI Taxonomy" id="536013"/>
    <lineage>
        <taxon>Eukaryota</taxon>
        <taxon>Metazoa</taxon>
        <taxon>Ecdysozoa</taxon>
        <taxon>Arthropoda</taxon>
        <taxon>Hexapoda</taxon>
        <taxon>Insecta</taxon>
        <taxon>Pterygota</taxon>
        <taxon>Neoptera</taxon>
        <taxon>Paraneoptera</taxon>
        <taxon>Hemiptera</taxon>
        <taxon>Sternorrhyncha</taxon>
        <taxon>Coccoidea</taxon>
        <taxon>Coccidae</taxon>
        <taxon>Parthenolecanium</taxon>
    </lineage>
</organism>
<protein>
    <submittedName>
        <fullName evidence="1">Uncharacterized protein</fullName>
    </submittedName>
</protein>
<gene>
    <name evidence="1" type="ORF">V9T40_002899</name>
</gene>
<dbReference type="PANTHER" id="PTHR21879:SF9">
    <property type="entry name" value="OSIRIS 16"/>
    <property type="match status" value="1"/>
</dbReference>
<dbReference type="GO" id="GO:0016020">
    <property type="term" value="C:membrane"/>
    <property type="evidence" value="ECO:0007669"/>
    <property type="project" value="TreeGrafter"/>
</dbReference>
<evidence type="ECO:0000313" key="1">
    <source>
        <dbReference type="EMBL" id="KAK7591286.1"/>
    </source>
</evidence>
<dbReference type="Proteomes" id="UP001367676">
    <property type="component" value="Unassembled WGS sequence"/>
</dbReference>
<keyword evidence="2" id="KW-1185">Reference proteome</keyword>
<reference evidence="1 2" key="1">
    <citation type="submission" date="2024-03" db="EMBL/GenBank/DDBJ databases">
        <title>Adaptation during the transition from Ophiocordyceps entomopathogen to insect associate is accompanied by gene loss and intensified selection.</title>
        <authorList>
            <person name="Ward C.M."/>
            <person name="Onetto C.A."/>
            <person name="Borneman A.R."/>
        </authorList>
    </citation>
    <scope>NUCLEOTIDE SEQUENCE [LARGE SCALE GENOMIC DNA]</scope>
    <source>
        <strain evidence="1">AWRI1</strain>
        <tissue evidence="1">Single Adult Female</tissue>
    </source>
</reference>
<accession>A0AAN9Y457</accession>